<keyword evidence="3" id="KW-0653">Protein transport</keyword>
<gene>
    <name evidence="4" type="ORF">KIPB_004853</name>
</gene>
<accession>A0A9K3CWB6</accession>
<evidence type="ECO:0000256" key="1">
    <source>
        <dbReference type="ARBA" id="ARBA00010394"/>
    </source>
</evidence>
<dbReference type="GO" id="GO:0015031">
    <property type="term" value="P:protein transport"/>
    <property type="evidence" value="ECO:0007669"/>
    <property type="project" value="UniProtKB-KW"/>
</dbReference>
<dbReference type="SUPFAM" id="SSF50978">
    <property type="entry name" value="WD40 repeat-like"/>
    <property type="match status" value="1"/>
</dbReference>
<dbReference type="InterPro" id="IPR036322">
    <property type="entry name" value="WD40_repeat_dom_sf"/>
</dbReference>
<dbReference type="InterPro" id="IPR016024">
    <property type="entry name" value="ARM-type_fold"/>
</dbReference>
<dbReference type="InterPro" id="IPR011989">
    <property type="entry name" value="ARM-like"/>
</dbReference>
<evidence type="ECO:0000256" key="2">
    <source>
        <dbReference type="ARBA" id="ARBA00022448"/>
    </source>
</evidence>
<organism evidence="4 5">
    <name type="scientific">Kipferlia bialata</name>
    <dbReference type="NCBI Taxonomy" id="797122"/>
    <lineage>
        <taxon>Eukaryota</taxon>
        <taxon>Metamonada</taxon>
        <taxon>Carpediemonas-like organisms</taxon>
        <taxon>Kipferlia</taxon>
    </lineage>
</organism>
<proteinExistence type="inferred from homology"/>
<sequence>MHEILTHFLPLGKDSTNVVTSVAWITPDVCVVAGAKRLLTFHVPASSTTAYEIDNVSLSSLCTLEAPVLCLASMPPHKEYVDAHPMALDGQAGTSVQTSLVAGLDTGGVVLLRLSVLRQGGQVEVSVVRQRTIDAFPKAGDTCTSAVYLQDGSFLIGSDSGRVEVYNSSGHPRHVLREFGSPIVSLSPCSESDGSLGGRSSGSQGTVLIGTASQELEICTVAATPLVVPVPVSSVAVACDAVSMFPIHLMVDGMYHELLWAMDDDDRETVISFCLGVARHLIIDEEDPEFALSVANDTKLLPTIISYLSEGYPAESFEAGSLIALVSGLAPSGYYGHPIYSWPVQRMVEEGVLAVMAPYVHRGTLVSDTAVKALNNIMHHSVLARDTVLQNHTLLDELLAYARHAETDTEVDNAIDTLHRLTLGLPMPLFSDIKEVLPIAAEYIKTRQEEWDLERLIACIHIYTIIGRSADDPTEALMDVVGEDLIPRLMELSLHAEPIVWRSAVDILHTISQDISPSLLGHGVMQYLQTLMLRFEAEGEDEEMRWLVCKMANAAAFGETPESETNVEMAVSSGYVDSAVRQLSICGNPSRRSECYGHSSFLLNLLSTWNPLALGQLEEDKNFKAMVQAFETLEETAPESPDSASYLADTVWFLQYVLYEVSSYHHDHSHGQDHHMYWVQEFQA</sequence>
<evidence type="ECO:0000313" key="5">
    <source>
        <dbReference type="Proteomes" id="UP000265618"/>
    </source>
</evidence>
<evidence type="ECO:0000256" key="3">
    <source>
        <dbReference type="ARBA" id="ARBA00022927"/>
    </source>
</evidence>
<comment type="similarity">
    <text evidence="1">Belongs to the importin alpha family.</text>
</comment>
<keyword evidence="5" id="KW-1185">Reference proteome</keyword>
<dbReference type="SUPFAM" id="SSF48371">
    <property type="entry name" value="ARM repeat"/>
    <property type="match status" value="1"/>
</dbReference>
<evidence type="ECO:0000313" key="4">
    <source>
        <dbReference type="EMBL" id="GIQ83513.1"/>
    </source>
</evidence>
<dbReference type="EMBL" id="BDIP01001080">
    <property type="protein sequence ID" value="GIQ83513.1"/>
    <property type="molecule type" value="Genomic_DNA"/>
</dbReference>
<keyword evidence="2" id="KW-0813">Transport</keyword>
<dbReference type="PANTHER" id="PTHR23316">
    <property type="entry name" value="IMPORTIN ALPHA"/>
    <property type="match status" value="1"/>
</dbReference>
<protein>
    <submittedName>
        <fullName evidence="4">Uncharacterized protein</fullName>
    </submittedName>
</protein>
<dbReference type="AlphaFoldDB" id="A0A9K3CWB6"/>
<dbReference type="Gene3D" id="1.25.10.10">
    <property type="entry name" value="Leucine-rich Repeat Variant"/>
    <property type="match status" value="1"/>
</dbReference>
<dbReference type="Proteomes" id="UP000265618">
    <property type="component" value="Unassembled WGS sequence"/>
</dbReference>
<name>A0A9K3CWB6_9EUKA</name>
<reference evidence="4 5" key="1">
    <citation type="journal article" date="2018" name="PLoS ONE">
        <title>The draft genome of Kipferlia bialata reveals reductive genome evolution in fornicate parasites.</title>
        <authorList>
            <person name="Tanifuji G."/>
            <person name="Takabayashi S."/>
            <person name="Kume K."/>
            <person name="Takagi M."/>
            <person name="Nakayama T."/>
            <person name="Kamikawa R."/>
            <person name="Inagaki Y."/>
            <person name="Hashimoto T."/>
        </authorList>
    </citation>
    <scope>NUCLEOTIDE SEQUENCE [LARGE SCALE GENOMIC DNA]</scope>
    <source>
        <strain evidence="4">NY0173</strain>
    </source>
</reference>
<comment type="caution">
    <text evidence="4">The sequence shown here is derived from an EMBL/GenBank/DDBJ whole genome shotgun (WGS) entry which is preliminary data.</text>
</comment>